<evidence type="ECO:0000259" key="5">
    <source>
        <dbReference type="PROSITE" id="PS51718"/>
    </source>
</evidence>
<feature type="compositionally biased region" description="Basic and acidic residues" evidence="3">
    <location>
        <begin position="1075"/>
        <end position="1085"/>
    </location>
</feature>
<sequence>MLVLSKLRIIWQNALRLNIIDNGFPHPALDGHDFDSLQLERCIRRSFQVGQFWISHPSEPRWNTEFKVGSVTAVTDVRFLSCDDSDLLVTVSKGIWSVVTCWYIGAPWGHTHGVEFHPRKVAEWCPRGVIISGLVVNSTSDSEYTLAVSYNLGGKQLVDVLSLRQDDTTSETSFVRLAQFETKCRPVLLRNDLVVLGNDSTETRIVNLRTEELVVLEGNETSSDHQFQYNRCLQVVLASHGVFVVRARSMELFPKPTLRPRGDHVAPMQPIAFHSFGWIDGVAISPQSHLPSLSPPDNAVPSYSIALRAENDDPWSSDVHSLDVYTLHPTPDYQSRSSSLDALPHYNDPNPEPTEETEGRPPTPYIFPPSHHTSYPSVRGFLRCPDIHLGTCGTAIWIQARPARNLDLTNLDVHSSDAQEPHMPLHKPKESLLAAVFPGSIRAVHSESEGAYHKLVWNSTYTSSGSQSVPFDLGLLSSSSSIPSIMDTSVKLSSIDSEYAKRRKKHLALINQLRTIGAQADLDLPRVAVIGNQSAGKSSLVEAISGITVPRDAGTCTRCPMECRLSSSSGAWQCQVSIRWEFGKDGSAKDEVHEVPFGGLITSKADVELALRRAQTAVLNPHIPSSKYSALSLEDLRKEPPNKLLFSRNVVCVDLTGPELTDLAFIDLPGIIQNADTAIVHLVEELVLSHIKGNCLILVTLPMSDDIENQKAARLAKQVDPSGLRTIGVMTKPDTLGAGATKARDLWLEVIEGRRFPLRHGYYCTRQPDDEERANGITTSQARAAEQEFFSKTLPWSRSAQQNRFGTNQLISSLSKLLSQVIDDTLPKLQGEVMTQLTTCRDRLSLLPPVITTEPSAYVLNMVTMFCQEVQLHVRGDSRAAGLVQQNRRTYAEYKRDIRATAPKFLPFTDSPEVGGDIDQYLDLNDDNVGDSDSDAEESSSQAPASGEYMYLEDVKRHIERSLTRELPGNVPYNAKIGLIQESQHDWQRDSERCFEAISKSLEGTVSRLINLKFQRYETLKSRMMHVSLELLRERYSATSQVITEKLAFEQTPYTQNGHYLQQTKDRYLAKYKDARAGRSDDMAPPKKRKKVSTEKSARAHGTPAATASVFDFSKMAGASSSSGPATPGRLSSATSPPKVPASLLQSPRNPAAKSPFAFGVTSLPGGSGAAAMSQQQQQKDKDTVNQFGKRPIDKTEEEIRAIQNRISADLASLGFLGVTPDDFGKLNPPDIYEREMEVMAEVRAYFHVSYKRVIDDIPMTIDNMFLFAFADQLQSHLIEKLGLGSPNARLRCTGYLAEDPAVVAEREELIGRQKRLEAVQTELYNFGL</sequence>
<evidence type="ECO:0000256" key="1">
    <source>
        <dbReference type="ARBA" id="ARBA00022741"/>
    </source>
</evidence>
<dbReference type="GO" id="GO:0005525">
    <property type="term" value="F:GTP binding"/>
    <property type="evidence" value="ECO:0007669"/>
    <property type="project" value="InterPro"/>
</dbReference>
<comment type="caution">
    <text evidence="6">The sequence shown here is derived from an EMBL/GenBank/DDBJ whole genome shotgun (WGS) entry which is preliminary data.</text>
</comment>
<protein>
    <recommendedName>
        <fullName evidence="8">GED domain-containing protein</fullName>
    </recommendedName>
</protein>
<feature type="region of interest" description="Disordered" evidence="3">
    <location>
        <begin position="1117"/>
        <end position="1193"/>
    </location>
</feature>
<evidence type="ECO:0000259" key="4">
    <source>
        <dbReference type="PROSITE" id="PS51388"/>
    </source>
</evidence>
<dbReference type="EMBL" id="JANAWD010000330">
    <property type="protein sequence ID" value="KAJ3481271.1"/>
    <property type="molecule type" value="Genomic_DNA"/>
</dbReference>
<dbReference type="InterPro" id="IPR003130">
    <property type="entry name" value="GED"/>
</dbReference>
<dbReference type="InterPro" id="IPR030381">
    <property type="entry name" value="G_DYNAMIN_dom"/>
</dbReference>
<dbReference type="Gene3D" id="1.20.120.1240">
    <property type="entry name" value="Dynamin, middle domain"/>
    <property type="match status" value="1"/>
</dbReference>
<dbReference type="Pfam" id="PF01031">
    <property type="entry name" value="Dynamin_M"/>
    <property type="match status" value="2"/>
</dbReference>
<dbReference type="GO" id="GO:0016020">
    <property type="term" value="C:membrane"/>
    <property type="evidence" value="ECO:0007669"/>
    <property type="project" value="TreeGrafter"/>
</dbReference>
<dbReference type="PROSITE" id="PS51388">
    <property type="entry name" value="GED"/>
    <property type="match status" value="1"/>
</dbReference>
<dbReference type="CDD" id="cd08771">
    <property type="entry name" value="DLP_1"/>
    <property type="match status" value="1"/>
</dbReference>
<dbReference type="PRINTS" id="PR00195">
    <property type="entry name" value="DYNAMIN"/>
</dbReference>
<evidence type="ECO:0000256" key="2">
    <source>
        <dbReference type="ARBA" id="ARBA00023134"/>
    </source>
</evidence>
<evidence type="ECO:0000313" key="7">
    <source>
        <dbReference type="Proteomes" id="UP001212997"/>
    </source>
</evidence>
<reference evidence="6" key="1">
    <citation type="submission" date="2022-07" db="EMBL/GenBank/DDBJ databases">
        <title>Genome Sequence of Physisporinus lineatus.</title>
        <authorList>
            <person name="Buettner E."/>
        </authorList>
    </citation>
    <scope>NUCLEOTIDE SEQUENCE</scope>
    <source>
        <strain evidence="6">VT162</strain>
    </source>
</reference>
<gene>
    <name evidence="6" type="ORF">NLI96_g7774</name>
</gene>
<evidence type="ECO:0000313" key="6">
    <source>
        <dbReference type="EMBL" id="KAJ3481271.1"/>
    </source>
</evidence>
<proteinExistence type="predicted"/>
<dbReference type="InterPro" id="IPR045063">
    <property type="entry name" value="Dynamin_N"/>
</dbReference>
<keyword evidence="2" id="KW-0342">GTP-binding</keyword>
<feature type="region of interest" description="Disordered" evidence="3">
    <location>
        <begin position="1075"/>
        <end position="1105"/>
    </location>
</feature>
<feature type="domain" description="GED" evidence="4">
    <location>
        <begin position="1236"/>
        <end position="1329"/>
    </location>
</feature>
<dbReference type="GO" id="GO:0003924">
    <property type="term" value="F:GTPase activity"/>
    <property type="evidence" value="ECO:0007669"/>
    <property type="project" value="InterPro"/>
</dbReference>
<dbReference type="Pfam" id="PF00350">
    <property type="entry name" value="Dynamin_N"/>
    <property type="match status" value="1"/>
</dbReference>
<dbReference type="PANTHER" id="PTHR11566">
    <property type="entry name" value="DYNAMIN"/>
    <property type="match status" value="1"/>
</dbReference>
<feature type="compositionally biased region" description="Low complexity" evidence="3">
    <location>
        <begin position="1117"/>
        <end position="1129"/>
    </location>
</feature>
<keyword evidence="1" id="KW-0547">Nucleotide-binding</keyword>
<dbReference type="GO" id="GO:0005739">
    <property type="term" value="C:mitochondrion"/>
    <property type="evidence" value="ECO:0007669"/>
    <property type="project" value="TreeGrafter"/>
</dbReference>
<dbReference type="GO" id="GO:0016559">
    <property type="term" value="P:peroxisome fission"/>
    <property type="evidence" value="ECO:0007669"/>
    <property type="project" value="TreeGrafter"/>
</dbReference>
<dbReference type="GO" id="GO:0008017">
    <property type="term" value="F:microtubule binding"/>
    <property type="evidence" value="ECO:0007669"/>
    <property type="project" value="TreeGrafter"/>
</dbReference>
<keyword evidence="7" id="KW-1185">Reference proteome</keyword>
<dbReference type="Proteomes" id="UP001212997">
    <property type="component" value="Unassembled WGS sequence"/>
</dbReference>
<dbReference type="SMART" id="SM00053">
    <property type="entry name" value="DYNc"/>
    <property type="match status" value="1"/>
</dbReference>
<dbReference type="Pfam" id="PF02212">
    <property type="entry name" value="GED"/>
    <property type="match status" value="1"/>
</dbReference>
<name>A0AAD5UYR2_9APHY</name>
<organism evidence="6 7">
    <name type="scientific">Meripilus lineatus</name>
    <dbReference type="NCBI Taxonomy" id="2056292"/>
    <lineage>
        <taxon>Eukaryota</taxon>
        <taxon>Fungi</taxon>
        <taxon>Dikarya</taxon>
        <taxon>Basidiomycota</taxon>
        <taxon>Agaricomycotina</taxon>
        <taxon>Agaricomycetes</taxon>
        <taxon>Polyporales</taxon>
        <taxon>Meripilaceae</taxon>
        <taxon>Meripilus</taxon>
    </lineage>
</organism>
<dbReference type="SUPFAM" id="SSF52540">
    <property type="entry name" value="P-loop containing nucleoside triphosphate hydrolases"/>
    <property type="match status" value="1"/>
</dbReference>
<dbReference type="GO" id="GO:0048312">
    <property type="term" value="P:intracellular distribution of mitochondria"/>
    <property type="evidence" value="ECO:0007669"/>
    <property type="project" value="TreeGrafter"/>
</dbReference>
<accession>A0AAD5UYR2</accession>
<evidence type="ECO:0008006" key="8">
    <source>
        <dbReference type="Google" id="ProtNLM"/>
    </source>
</evidence>
<dbReference type="GO" id="GO:0006897">
    <property type="term" value="P:endocytosis"/>
    <property type="evidence" value="ECO:0007669"/>
    <property type="project" value="TreeGrafter"/>
</dbReference>
<feature type="region of interest" description="Disordered" evidence="3">
    <location>
        <begin position="333"/>
        <end position="362"/>
    </location>
</feature>
<dbReference type="InterPro" id="IPR000375">
    <property type="entry name" value="Dynamin_stalk"/>
</dbReference>
<feature type="compositionally biased region" description="Acidic residues" evidence="3">
    <location>
        <begin position="924"/>
        <end position="938"/>
    </location>
</feature>
<feature type="domain" description="Dynamin-type G" evidence="5">
    <location>
        <begin position="521"/>
        <end position="827"/>
    </location>
</feature>
<dbReference type="InterPro" id="IPR001401">
    <property type="entry name" value="Dynamin_GTPase"/>
</dbReference>
<dbReference type="PROSITE" id="PS51718">
    <property type="entry name" value="G_DYNAMIN_2"/>
    <property type="match status" value="1"/>
</dbReference>
<dbReference type="InterPro" id="IPR022812">
    <property type="entry name" value="Dynamin"/>
</dbReference>
<dbReference type="PANTHER" id="PTHR11566:SF21">
    <property type="entry name" value="DYNAMIN RELATED PROTEIN 1, ISOFORM A"/>
    <property type="match status" value="1"/>
</dbReference>
<dbReference type="InterPro" id="IPR027417">
    <property type="entry name" value="P-loop_NTPase"/>
</dbReference>
<dbReference type="InterPro" id="IPR020850">
    <property type="entry name" value="GED_dom"/>
</dbReference>
<evidence type="ECO:0000256" key="3">
    <source>
        <dbReference type="SAM" id="MobiDB-lite"/>
    </source>
</evidence>
<dbReference type="Gene3D" id="3.40.50.300">
    <property type="entry name" value="P-loop containing nucleotide triphosphate hydrolases"/>
    <property type="match status" value="1"/>
</dbReference>
<dbReference type="GO" id="GO:0000266">
    <property type="term" value="P:mitochondrial fission"/>
    <property type="evidence" value="ECO:0007669"/>
    <property type="project" value="TreeGrafter"/>
</dbReference>
<dbReference type="GO" id="GO:0005874">
    <property type="term" value="C:microtubule"/>
    <property type="evidence" value="ECO:0007669"/>
    <property type="project" value="TreeGrafter"/>
</dbReference>
<feature type="region of interest" description="Disordered" evidence="3">
    <location>
        <begin position="917"/>
        <end position="947"/>
    </location>
</feature>